<reference evidence="4" key="1">
    <citation type="journal article" date="2014" name="Stand. Genomic Sci.">
        <title>Genome sequence of the exopolysaccharide-producing Salipiger mucosus type strain (DSM 16094(T)), a moderately halophilic member of the Roseobacter clade.</title>
        <authorList>
            <person name="Riedel T."/>
            <person name="Spring S."/>
            <person name="Fiebig A."/>
            <person name="Petersen J."/>
            <person name="Kyrpides N.C."/>
            <person name="Goker M."/>
            <person name="Klenk H.P."/>
        </authorList>
    </citation>
    <scope>NUCLEOTIDE SEQUENCE [LARGE SCALE GENOMIC DNA]</scope>
    <source>
        <strain evidence="4">DSM 16094</strain>
    </source>
</reference>
<protein>
    <submittedName>
        <fullName evidence="3">Uncharacterized protein</fullName>
    </submittedName>
</protein>
<feature type="signal peptide" evidence="2">
    <location>
        <begin position="1"/>
        <end position="21"/>
    </location>
</feature>
<dbReference type="AlphaFoldDB" id="S9RJM2"/>
<sequence>MNKFLIGSAVALALTSTSLSAAPIRAKGSFAQVGTGNAEQIWLTQGKSGKGKGNGAGGQKRLKKGNGNAGNGNGNAGRGNRGNGNAGNWKAQAGNGNAKPGNGNEQASNGNPGNGKPAHAGGPKNNANGNGNGANGRRAFTPAEREEAVSRFASTPAPEGRDMTRILGATALALATPQLVVADTPENELNTHSNCSPGLAKKDPPCVPPGLAKNGMSYDEWASYDQDDYDEFWLERREDWLGYERDFDPNPDLMLLRSDQIARLYDLDPAPEGYRYDLIDGLPVMLDQEDYNSLLLVNQMAQVADLADGVPIAPMAALTQNELITMYRLPQLGADENYAMVNGQLVRMNDSAYGLLQMLRIARAVL</sequence>
<keyword evidence="4" id="KW-1185">Reference proteome</keyword>
<organism evidence="3 4">
    <name type="scientific">Salipiger mucosus DSM 16094</name>
    <dbReference type="NCBI Taxonomy" id="1123237"/>
    <lineage>
        <taxon>Bacteria</taxon>
        <taxon>Pseudomonadati</taxon>
        <taxon>Pseudomonadota</taxon>
        <taxon>Alphaproteobacteria</taxon>
        <taxon>Rhodobacterales</taxon>
        <taxon>Roseobacteraceae</taxon>
        <taxon>Salipiger</taxon>
    </lineage>
</organism>
<comment type="caution">
    <text evidence="3">The sequence shown here is derived from an EMBL/GenBank/DDBJ whole genome shotgun (WGS) entry which is preliminary data.</text>
</comment>
<feature type="compositionally biased region" description="Low complexity" evidence="1">
    <location>
        <begin position="86"/>
        <end position="104"/>
    </location>
</feature>
<feature type="compositionally biased region" description="Low complexity" evidence="1">
    <location>
        <begin position="120"/>
        <end position="129"/>
    </location>
</feature>
<evidence type="ECO:0000313" key="3">
    <source>
        <dbReference type="EMBL" id="EPX78315.1"/>
    </source>
</evidence>
<feature type="chain" id="PRO_5004568594" evidence="2">
    <location>
        <begin position="22"/>
        <end position="366"/>
    </location>
</feature>
<gene>
    <name evidence="3" type="ORF">Salmuc_03931</name>
</gene>
<feature type="compositionally biased region" description="Gly residues" evidence="1">
    <location>
        <begin position="67"/>
        <end position="85"/>
    </location>
</feature>
<evidence type="ECO:0000313" key="4">
    <source>
        <dbReference type="Proteomes" id="UP000015347"/>
    </source>
</evidence>
<accession>S9RJM2</accession>
<keyword evidence="2" id="KW-0732">Signal</keyword>
<dbReference type="EMBL" id="APVH01000040">
    <property type="protein sequence ID" value="EPX78315.1"/>
    <property type="molecule type" value="Genomic_DNA"/>
</dbReference>
<dbReference type="STRING" id="1123237.Salmuc_03931"/>
<evidence type="ECO:0000256" key="1">
    <source>
        <dbReference type="SAM" id="MobiDB-lite"/>
    </source>
</evidence>
<dbReference type="OrthoDB" id="7666115at2"/>
<dbReference type="HOGENOM" id="CLU_070060_0_0_5"/>
<proteinExistence type="predicted"/>
<name>S9RJM2_9RHOB</name>
<dbReference type="eggNOG" id="ENOG502Z868">
    <property type="taxonomic scope" value="Bacteria"/>
</dbReference>
<dbReference type="Proteomes" id="UP000015347">
    <property type="component" value="Unassembled WGS sequence"/>
</dbReference>
<feature type="region of interest" description="Disordered" evidence="1">
    <location>
        <begin position="43"/>
        <end position="138"/>
    </location>
</feature>
<evidence type="ECO:0000256" key="2">
    <source>
        <dbReference type="SAM" id="SignalP"/>
    </source>
</evidence>